<accession>A0A3Q1JUU7</accession>
<sequence length="252" mass="28308">MESEQNKTSTTEETNQEYRVQVTSKKHVVHQISKYKDILKTALDGQPAMAEDTKRVVLQELLANFEAAVQVNVLVKGQPWEEAPDVEEDEALDLESLLDDTIVETTRRRRTFPKQILPHVVHSLKAERKLMGLYEQTVKPDEVFKDHDHESIMNYLSAEAPGMVKSAIQIIKSVVTLQKQAEGLCEILNMKPSQTTLDIHRAVFGSNGQSDALSPPVHEPARSRQPIKRALEEAAVTECYKKLNSGGEAEPE</sequence>
<protein>
    <recommendedName>
        <fullName evidence="3">NSL1 component of MIS12 kinetochore complex</fullName>
    </recommendedName>
</protein>
<dbReference type="Ensembl" id="ENSATET00000035883.3">
    <property type="protein sequence ID" value="ENSATEP00000035373.3"/>
    <property type="gene ID" value="ENSATEG00000024318.3"/>
</dbReference>
<dbReference type="GO" id="GO:0000070">
    <property type="term" value="P:mitotic sister chromatid segregation"/>
    <property type="evidence" value="ECO:0007669"/>
    <property type="project" value="InterPro"/>
</dbReference>
<organism evidence="1 2">
    <name type="scientific">Anabas testudineus</name>
    <name type="common">Climbing perch</name>
    <name type="synonym">Anthias testudineus</name>
    <dbReference type="NCBI Taxonomy" id="64144"/>
    <lineage>
        <taxon>Eukaryota</taxon>
        <taxon>Metazoa</taxon>
        <taxon>Chordata</taxon>
        <taxon>Craniata</taxon>
        <taxon>Vertebrata</taxon>
        <taxon>Euteleostomi</taxon>
        <taxon>Actinopterygii</taxon>
        <taxon>Neopterygii</taxon>
        <taxon>Teleostei</taxon>
        <taxon>Neoteleostei</taxon>
        <taxon>Acanthomorphata</taxon>
        <taxon>Anabantaria</taxon>
        <taxon>Anabantiformes</taxon>
        <taxon>Anabantoidei</taxon>
        <taxon>Anabantidae</taxon>
        <taxon>Anabas</taxon>
    </lineage>
</organism>
<dbReference type="GO" id="GO:0000444">
    <property type="term" value="C:MIS12/MIND type complex"/>
    <property type="evidence" value="ECO:0007669"/>
    <property type="project" value="TreeGrafter"/>
</dbReference>
<dbReference type="RefSeq" id="XP_026197279.1">
    <property type="nucleotide sequence ID" value="XM_026341494.1"/>
</dbReference>
<dbReference type="GeneTree" id="ENSGT00390000001374"/>
<dbReference type="PANTHER" id="PTHR31749">
    <property type="entry name" value="KINETOCHORE-ASSOCIATED PROTEIN NSL1 HOMOLOG"/>
    <property type="match status" value="1"/>
</dbReference>
<dbReference type="FunCoup" id="A0A3Q1JUU7">
    <property type="interactions" value="1102"/>
</dbReference>
<dbReference type="Proteomes" id="UP000265040">
    <property type="component" value="Chromosome 24"/>
</dbReference>
<dbReference type="InterPro" id="IPR013950">
    <property type="entry name" value="Mis14/Nsl1"/>
</dbReference>
<proteinExistence type="predicted"/>
<dbReference type="AlphaFoldDB" id="A0A3Q1JUU7"/>
<dbReference type="InParanoid" id="A0A3Q1JUU7"/>
<gene>
    <name evidence="1" type="primary">NSL1</name>
</gene>
<keyword evidence="2" id="KW-1185">Reference proteome</keyword>
<evidence type="ECO:0008006" key="3">
    <source>
        <dbReference type="Google" id="ProtNLM"/>
    </source>
</evidence>
<dbReference type="PANTHER" id="PTHR31749:SF3">
    <property type="entry name" value="KINETOCHORE-ASSOCIATED PROTEIN NSL1 HOMOLOG"/>
    <property type="match status" value="1"/>
</dbReference>
<reference evidence="1" key="3">
    <citation type="submission" date="2025-09" db="UniProtKB">
        <authorList>
            <consortium name="Ensembl"/>
        </authorList>
    </citation>
    <scope>IDENTIFICATION</scope>
</reference>
<dbReference type="GeneID" id="113149390"/>
<name>A0A3Q1JUU7_ANATE</name>
<reference evidence="1" key="2">
    <citation type="submission" date="2025-08" db="UniProtKB">
        <authorList>
            <consortium name="Ensembl"/>
        </authorList>
    </citation>
    <scope>IDENTIFICATION</scope>
</reference>
<dbReference type="Pfam" id="PF08641">
    <property type="entry name" value="Mis14"/>
    <property type="match status" value="1"/>
</dbReference>
<evidence type="ECO:0000313" key="1">
    <source>
        <dbReference type="Ensembl" id="ENSATEP00000035373.3"/>
    </source>
</evidence>
<dbReference type="STRING" id="64144.ENSATEP00000035373"/>
<reference evidence="1" key="1">
    <citation type="submission" date="2021-04" db="EMBL/GenBank/DDBJ databases">
        <authorList>
            <consortium name="Wellcome Sanger Institute Data Sharing"/>
        </authorList>
    </citation>
    <scope>NUCLEOTIDE SEQUENCE [LARGE SCALE GENOMIC DNA]</scope>
</reference>
<evidence type="ECO:0000313" key="2">
    <source>
        <dbReference type="Proteomes" id="UP000265040"/>
    </source>
</evidence>